<gene>
    <name evidence="3" type="ORF">MCCS_16400</name>
</gene>
<dbReference type="Proteomes" id="UP000194154">
    <property type="component" value="Chromosome"/>
</dbReference>
<keyword evidence="2" id="KW-0472">Membrane</keyword>
<keyword evidence="2" id="KW-0812">Transmembrane</keyword>
<dbReference type="AlphaFoldDB" id="A0A1W7ACB7"/>
<reference evidence="3 4" key="1">
    <citation type="journal article" date="2017" name="Int. J. Syst. Evol. Microbiol.">
        <title>Macrococcus canis sp. nov., a skin bacterium associated with infections in dogs.</title>
        <authorList>
            <person name="Gobeli Brawand S."/>
            <person name="Cotting K."/>
            <person name="Gomez-Sanz E."/>
            <person name="Collaud A."/>
            <person name="Thomann A."/>
            <person name="Brodard I."/>
            <person name="Rodriguez-Campos S."/>
            <person name="Strauss C."/>
            <person name="Perreten V."/>
        </authorList>
    </citation>
    <scope>NUCLEOTIDE SEQUENCE [LARGE SCALE GENOMIC DNA]</scope>
    <source>
        <strain evidence="3 4">KM45013</strain>
    </source>
</reference>
<dbReference type="STRING" id="1855823.MCCS_16400"/>
<evidence type="ECO:0000256" key="1">
    <source>
        <dbReference type="SAM" id="Coils"/>
    </source>
</evidence>
<feature type="transmembrane region" description="Helical" evidence="2">
    <location>
        <begin position="88"/>
        <end position="109"/>
    </location>
</feature>
<dbReference type="RefSeq" id="WP_086042846.1">
    <property type="nucleotide sequence ID" value="NZ_CBCRZA010000015.1"/>
</dbReference>
<dbReference type="KEGG" id="mcak:MCCS_16400"/>
<feature type="coiled-coil region" evidence="1">
    <location>
        <begin position="1"/>
        <end position="28"/>
    </location>
</feature>
<protein>
    <recommendedName>
        <fullName evidence="5">DUF2951 family protein</fullName>
    </recommendedName>
</protein>
<keyword evidence="4" id="KW-1185">Reference proteome</keyword>
<accession>A0A1W7ACB7</accession>
<name>A0A1W7ACB7_9STAP</name>
<dbReference type="OrthoDB" id="2412650at2"/>
<evidence type="ECO:0000313" key="3">
    <source>
        <dbReference type="EMBL" id="ARQ07277.1"/>
    </source>
</evidence>
<evidence type="ECO:0000313" key="4">
    <source>
        <dbReference type="Proteomes" id="UP000194154"/>
    </source>
</evidence>
<keyword evidence="2" id="KW-1133">Transmembrane helix</keyword>
<proteinExistence type="predicted"/>
<dbReference type="InterPro" id="IPR021337">
    <property type="entry name" value="DUF2951"/>
</dbReference>
<dbReference type="EMBL" id="CP021059">
    <property type="protein sequence ID" value="ARQ07277.1"/>
    <property type="molecule type" value="Genomic_DNA"/>
</dbReference>
<keyword evidence="1" id="KW-0175">Coiled coil</keyword>
<dbReference type="Pfam" id="PF11166">
    <property type="entry name" value="DUF2951"/>
    <property type="match status" value="1"/>
</dbReference>
<sequence length="111" mass="12882">MESLKVKVDNVEEDIKEMKKSIEDHRRDTQISINTLTSTINMVKDNQADQKLINQKMDFTLDSINTERELEKESKKKRDEDFKWLKRWIIGLIGTLGGSLAFAAIRMLLGI</sequence>
<dbReference type="GeneID" id="35295747"/>
<evidence type="ECO:0008006" key="5">
    <source>
        <dbReference type="Google" id="ProtNLM"/>
    </source>
</evidence>
<organism evidence="3 4">
    <name type="scientific">Macrococcoides canis</name>
    <dbReference type="NCBI Taxonomy" id="1855823"/>
    <lineage>
        <taxon>Bacteria</taxon>
        <taxon>Bacillati</taxon>
        <taxon>Bacillota</taxon>
        <taxon>Bacilli</taxon>
        <taxon>Bacillales</taxon>
        <taxon>Staphylococcaceae</taxon>
        <taxon>Macrococcoides</taxon>
    </lineage>
</organism>
<evidence type="ECO:0000256" key="2">
    <source>
        <dbReference type="SAM" id="Phobius"/>
    </source>
</evidence>